<evidence type="ECO:0000256" key="4">
    <source>
        <dbReference type="ARBA" id="ARBA00022989"/>
    </source>
</evidence>
<dbReference type="Pfam" id="PF07690">
    <property type="entry name" value="MFS_1"/>
    <property type="match status" value="1"/>
</dbReference>
<dbReference type="AlphaFoldDB" id="A0A494Y8D3"/>
<dbReference type="EMBL" id="RBZU01000003">
    <property type="protein sequence ID" value="RKP56576.1"/>
    <property type="molecule type" value="Genomic_DNA"/>
</dbReference>
<dbReference type="InterPro" id="IPR011701">
    <property type="entry name" value="MFS"/>
</dbReference>
<feature type="transmembrane region" description="Helical" evidence="6">
    <location>
        <begin position="192"/>
        <end position="214"/>
    </location>
</feature>
<gene>
    <name evidence="8" type="ORF">D7S86_09415</name>
</gene>
<dbReference type="PANTHER" id="PTHR43791:SF102">
    <property type="entry name" value="4-HYDROXYPHENYLACETATE CATABOLISM PROTEIN"/>
    <property type="match status" value="1"/>
</dbReference>
<sequence length="460" mass="49953">MFRVLKHNEDSETGEAMNTSTEEVAVSRKVYARLVWFLVLMFICSYLDRINMSFAALSMNRDLGLTATSFGIAGSVFYLAYVVAEIPSNLAMQRLGARLWIPRIMITWGLASAACMFATGPSSLYVFRALVGLAEAGFMPGVLLYLTYWFPEAYRARASTLFIMAQPITILFGSSLSGALLEMNGFMGLAGWRWLFLIEGVPSIALGIVAFFYLDNRPSDAKWLSDEEKVILRRTLERDEERLAKLSGHTTLEKRSLGSQIFSAPVVLLALCYFGLVMSLNTNSTWVPQIVHGLIPHASLFHVGLIAAIPSLVAIVAMTYWGAHSDRRGERAWHVVIPMCVAALGWLGVALLGTPSLRFVGLILSSCGTFAAQAIFWTLAPRYLSESARPVGIAAINVVGMIGTAAAPAIVGVLHDLTGGFRAGLGFVAISAVAGAACIVAIRFSRHRVSYSDAAEHLAR</sequence>
<dbReference type="FunFam" id="1.20.1250.20:FF:000018">
    <property type="entry name" value="MFS transporter permease"/>
    <property type="match status" value="1"/>
</dbReference>
<dbReference type="GO" id="GO:0005886">
    <property type="term" value="C:plasma membrane"/>
    <property type="evidence" value="ECO:0007669"/>
    <property type="project" value="TreeGrafter"/>
</dbReference>
<feature type="transmembrane region" description="Helical" evidence="6">
    <location>
        <begin position="160"/>
        <end position="180"/>
    </location>
</feature>
<evidence type="ECO:0000313" key="8">
    <source>
        <dbReference type="EMBL" id="RKP56576.1"/>
    </source>
</evidence>
<reference evidence="8 9" key="1">
    <citation type="submission" date="2018-10" db="EMBL/GenBank/DDBJ databases">
        <title>Robbsia sp. DHC34, isolated from soil.</title>
        <authorList>
            <person name="Gao Z.-H."/>
            <person name="Qiu L.-H."/>
        </authorList>
    </citation>
    <scope>NUCLEOTIDE SEQUENCE [LARGE SCALE GENOMIC DNA]</scope>
    <source>
        <strain evidence="8 9">DHC34</strain>
    </source>
</reference>
<feature type="transmembrane region" description="Helical" evidence="6">
    <location>
        <begin position="261"/>
        <end position="280"/>
    </location>
</feature>
<feature type="transmembrane region" description="Helical" evidence="6">
    <location>
        <begin position="63"/>
        <end position="83"/>
    </location>
</feature>
<evidence type="ECO:0000256" key="5">
    <source>
        <dbReference type="ARBA" id="ARBA00023136"/>
    </source>
</evidence>
<dbReference type="InterPro" id="IPR020846">
    <property type="entry name" value="MFS_dom"/>
</dbReference>
<dbReference type="SUPFAM" id="SSF103473">
    <property type="entry name" value="MFS general substrate transporter"/>
    <property type="match status" value="1"/>
</dbReference>
<name>A0A494Y8D3_9BURK</name>
<feature type="domain" description="Major facilitator superfamily (MFS) profile" evidence="7">
    <location>
        <begin position="34"/>
        <end position="449"/>
    </location>
</feature>
<keyword evidence="5 6" id="KW-0472">Membrane</keyword>
<comment type="caution">
    <text evidence="8">The sequence shown here is derived from an EMBL/GenBank/DDBJ whole genome shotgun (WGS) entry which is preliminary data.</text>
</comment>
<feature type="transmembrane region" description="Helical" evidence="6">
    <location>
        <begin position="359"/>
        <end position="379"/>
    </location>
</feature>
<accession>A0A494Y8D3</accession>
<feature type="transmembrane region" description="Helical" evidence="6">
    <location>
        <begin position="34"/>
        <end position="57"/>
    </location>
</feature>
<organism evidence="8 9">
    <name type="scientific">Pararobbsia silviterrae</name>
    <dbReference type="NCBI Taxonomy" id="1792498"/>
    <lineage>
        <taxon>Bacteria</taxon>
        <taxon>Pseudomonadati</taxon>
        <taxon>Pseudomonadota</taxon>
        <taxon>Betaproteobacteria</taxon>
        <taxon>Burkholderiales</taxon>
        <taxon>Burkholderiaceae</taxon>
        <taxon>Pararobbsia</taxon>
    </lineage>
</organism>
<proteinExistence type="predicted"/>
<dbReference type="GO" id="GO:0022857">
    <property type="term" value="F:transmembrane transporter activity"/>
    <property type="evidence" value="ECO:0007669"/>
    <property type="project" value="InterPro"/>
</dbReference>
<keyword evidence="9" id="KW-1185">Reference proteome</keyword>
<feature type="transmembrane region" description="Helical" evidence="6">
    <location>
        <begin position="95"/>
        <end position="119"/>
    </location>
</feature>
<evidence type="ECO:0000259" key="7">
    <source>
        <dbReference type="PROSITE" id="PS50850"/>
    </source>
</evidence>
<feature type="transmembrane region" description="Helical" evidence="6">
    <location>
        <begin position="420"/>
        <end position="442"/>
    </location>
</feature>
<evidence type="ECO:0000313" key="9">
    <source>
        <dbReference type="Proteomes" id="UP000270342"/>
    </source>
</evidence>
<evidence type="ECO:0000256" key="3">
    <source>
        <dbReference type="ARBA" id="ARBA00022692"/>
    </source>
</evidence>
<keyword evidence="2" id="KW-0813">Transport</keyword>
<comment type="subcellular location">
    <subcellularLocation>
        <location evidence="1">Membrane</location>
        <topology evidence="1">Multi-pass membrane protein</topology>
    </subcellularLocation>
</comment>
<dbReference type="Gene3D" id="1.20.1250.20">
    <property type="entry name" value="MFS general substrate transporter like domains"/>
    <property type="match status" value="2"/>
</dbReference>
<feature type="transmembrane region" description="Helical" evidence="6">
    <location>
        <begin position="391"/>
        <end position="414"/>
    </location>
</feature>
<evidence type="ECO:0000256" key="2">
    <source>
        <dbReference type="ARBA" id="ARBA00022448"/>
    </source>
</evidence>
<feature type="transmembrane region" description="Helical" evidence="6">
    <location>
        <begin position="333"/>
        <end position="353"/>
    </location>
</feature>
<dbReference type="PANTHER" id="PTHR43791">
    <property type="entry name" value="PERMEASE-RELATED"/>
    <property type="match status" value="1"/>
</dbReference>
<protein>
    <submittedName>
        <fullName evidence="8">MFS transporter</fullName>
    </submittedName>
</protein>
<evidence type="ECO:0000256" key="6">
    <source>
        <dbReference type="SAM" id="Phobius"/>
    </source>
</evidence>
<keyword evidence="3 6" id="KW-0812">Transmembrane</keyword>
<feature type="transmembrane region" description="Helical" evidence="6">
    <location>
        <begin position="125"/>
        <end position="148"/>
    </location>
</feature>
<dbReference type="Proteomes" id="UP000270342">
    <property type="component" value="Unassembled WGS sequence"/>
</dbReference>
<feature type="transmembrane region" description="Helical" evidence="6">
    <location>
        <begin position="300"/>
        <end position="321"/>
    </location>
</feature>
<dbReference type="InterPro" id="IPR036259">
    <property type="entry name" value="MFS_trans_sf"/>
</dbReference>
<keyword evidence="4 6" id="KW-1133">Transmembrane helix</keyword>
<dbReference type="PROSITE" id="PS50850">
    <property type="entry name" value="MFS"/>
    <property type="match status" value="1"/>
</dbReference>
<dbReference type="CDD" id="cd17319">
    <property type="entry name" value="MFS_ExuT_GudP_like"/>
    <property type="match status" value="1"/>
</dbReference>
<evidence type="ECO:0000256" key="1">
    <source>
        <dbReference type="ARBA" id="ARBA00004141"/>
    </source>
</evidence>